<accession>A0A3M2L653</accession>
<dbReference type="Proteomes" id="UP000282674">
    <property type="component" value="Unassembled WGS sequence"/>
</dbReference>
<evidence type="ECO:0000313" key="1">
    <source>
        <dbReference type="EMBL" id="RMI33119.1"/>
    </source>
</evidence>
<keyword evidence="2" id="KW-1185">Reference proteome</keyword>
<reference evidence="1 2" key="1">
    <citation type="submission" date="2018-10" db="EMBL/GenBank/DDBJ databases">
        <title>Isolation from soil.</title>
        <authorList>
            <person name="Hu J."/>
        </authorList>
    </citation>
    <scope>NUCLEOTIDE SEQUENCE [LARGE SCALE GENOMIC DNA]</scope>
    <source>
        <strain evidence="1 2">NEAU-Ht49</strain>
    </source>
</reference>
<dbReference type="AlphaFoldDB" id="A0A3M2L653"/>
<dbReference type="RefSeq" id="WP_122199956.1">
    <property type="nucleotide sequence ID" value="NZ_JBHSKC010000004.1"/>
</dbReference>
<dbReference type="PANTHER" id="PTHR35868:SF4">
    <property type="entry name" value="DUF2804 DOMAIN-CONTAINING PROTEIN"/>
    <property type="match status" value="1"/>
</dbReference>
<organism evidence="1 2">
    <name type="scientific">Actinomadura harenae</name>
    <dbReference type="NCBI Taxonomy" id="2483351"/>
    <lineage>
        <taxon>Bacteria</taxon>
        <taxon>Bacillati</taxon>
        <taxon>Actinomycetota</taxon>
        <taxon>Actinomycetes</taxon>
        <taxon>Streptosporangiales</taxon>
        <taxon>Thermomonosporaceae</taxon>
        <taxon>Actinomadura</taxon>
    </lineage>
</organism>
<proteinExistence type="predicted"/>
<dbReference type="PANTHER" id="PTHR35868">
    <property type="entry name" value="DUF2804 DOMAIN-CONTAINING PROTEIN-RELATED"/>
    <property type="match status" value="1"/>
</dbReference>
<sequence>MTDRHVVDATDRLVEDGRRRWGRMAARPAVVNPLDAPSAAPRALRRLRLKQWVGWTLVHPEAWSSMIIQDAHYLASSESYVYDAATGALTEYAATARGGSAALPATLYGNRMQFGRRGLRIGYDLQEQDGLHRIRIEAPATGDTPALTGDLELDGSAGTAPLSVSAPLPGGAMYTHKLVLPVSGVLRVGDRVYRFEPDRDMAILDEHHTFLPYRTRWLWGTFAQRTPDGIVGANFARRPTVPGSEEESCLWLPGADGPRAEPLADITFTPESDAPLAKWRVASADGRLDVTFEPVGRKAVKHQMVAASIDYFQLYGTYTGTVGGHDVRDVHGVCESMRARL</sequence>
<dbReference type="OrthoDB" id="9762066at2"/>
<evidence type="ECO:0000313" key="2">
    <source>
        <dbReference type="Proteomes" id="UP000282674"/>
    </source>
</evidence>
<dbReference type="Pfam" id="PF10974">
    <property type="entry name" value="DUF2804"/>
    <property type="match status" value="1"/>
</dbReference>
<comment type="caution">
    <text evidence="1">The sequence shown here is derived from an EMBL/GenBank/DDBJ whole genome shotgun (WGS) entry which is preliminary data.</text>
</comment>
<dbReference type="EMBL" id="RFFG01000186">
    <property type="protein sequence ID" value="RMI33119.1"/>
    <property type="molecule type" value="Genomic_DNA"/>
</dbReference>
<protein>
    <submittedName>
        <fullName evidence="1">DUF2804 domain-containing protein</fullName>
    </submittedName>
</protein>
<gene>
    <name evidence="1" type="ORF">EBO15_41675</name>
</gene>
<name>A0A3M2L653_9ACTN</name>
<dbReference type="InterPro" id="IPR021243">
    <property type="entry name" value="DUF2804"/>
</dbReference>